<proteinExistence type="inferred from homology"/>
<reference evidence="2" key="1">
    <citation type="submission" date="2011-09" db="EMBL/GenBank/DDBJ databases">
        <title>The permanent draft genome of Mucilaginibacter paludis DSM 18603.</title>
        <authorList>
            <consortium name="US DOE Joint Genome Institute (JGI-PGF)"/>
            <person name="Lucas S."/>
            <person name="Han J."/>
            <person name="Lapidus A."/>
            <person name="Bruce D."/>
            <person name="Goodwin L."/>
            <person name="Pitluck S."/>
            <person name="Peters L."/>
            <person name="Kyrpides N."/>
            <person name="Mavromatis K."/>
            <person name="Ivanova N."/>
            <person name="Mikhailova N."/>
            <person name="Held B."/>
            <person name="Detter J.C."/>
            <person name="Tapia R."/>
            <person name="Han C."/>
            <person name="Land M."/>
            <person name="Hauser L."/>
            <person name="Markowitz V."/>
            <person name="Cheng J.-F."/>
            <person name="Hugenholtz P."/>
            <person name="Woyke T."/>
            <person name="Wu D."/>
            <person name="Tindall B."/>
            <person name="Brambilla E."/>
            <person name="Klenk H.-P."/>
            <person name="Eisen J.A."/>
        </authorList>
    </citation>
    <scope>NUCLEOTIDE SEQUENCE [LARGE SCALE GENOMIC DNA]</scope>
    <source>
        <strain evidence="2">DSM 18603</strain>
    </source>
</reference>
<dbReference type="OrthoDB" id="9775794at2"/>
<dbReference type="InterPro" id="IPR029045">
    <property type="entry name" value="ClpP/crotonase-like_dom_sf"/>
</dbReference>
<dbReference type="eggNOG" id="COG1024">
    <property type="taxonomic scope" value="Bacteria"/>
</dbReference>
<dbReference type="InterPro" id="IPR051683">
    <property type="entry name" value="Enoyl-CoA_Hydratase/Isomerase"/>
</dbReference>
<evidence type="ECO:0000313" key="2">
    <source>
        <dbReference type="EMBL" id="EHQ28769.1"/>
    </source>
</evidence>
<dbReference type="HOGENOM" id="CLU_009834_7_3_10"/>
<keyword evidence="3" id="KW-1185">Reference proteome</keyword>
<accession>H1Y0M9</accession>
<dbReference type="RefSeq" id="WP_008509683.1">
    <property type="nucleotide sequence ID" value="NZ_CM001403.1"/>
</dbReference>
<evidence type="ECO:0000313" key="3">
    <source>
        <dbReference type="Proteomes" id="UP000002774"/>
    </source>
</evidence>
<dbReference type="AlphaFoldDB" id="H1Y0M9"/>
<dbReference type="CDD" id="cd06558">
    <property type="entry name" value="crotonase-like"/>
    <property type="match status" value="1"/>
</dbReference>
<dbReference type="SUPFAM" id="SSF52096">
    <property type="entry name" value="ClpP/crotonase"/>
    <property type="match status" value="1"/>
</dbReference>
<protein>
    <submittedName>
        <fullName evidence="2">Enoyl-CoA hydratase/isomerase</fullName>
    </submittedName>
</protein>
<dbReference type="InterPro" id="IPR001753">
    <property type="entry name" value="Enoyl-CoA_hydra/iso"/>
</dbReference>
<dbReference type="Gene3D" id="3.90.226.10">
    <property type="entry name" value="2-enoyl-CoA Hydratase, Chain A, domain 1"/>
    <property type="match status" value="1"/>
</dbReference>
<gene>
    <name evidence="2" type="ORF">Mucpa_4684</name>
</gene>
<dbReference type="EMBL" id="CM001403">
    <property type="protein sequence ID" value="EHQ28769.1"/>
    <property type="molecule type" value="Genomic_DNA"/>
</dbReference>
<sequence length="258" mass="27593">MDTTTNEGYVHTSTDELGITTIAFFHRAQNSLPGALLEQLSQSINNAGHAQQTKIILLKSDGGQAFCAGASFDELLHISTLDEAIHFFSGFAKVINACRTSTKIIIGRIHGKAIGGGVGIAAATDHCFACTAASIKLSELTIGIGPFVIGPAVIRKIGLSAFSQLSINAADFYTAEWGKEKGLFAEVFDTTVQMDNAIEKLAQKICTWSPEALSAFKKTLWEGTENWDNLLAERAAVSGQLVLSAFAQNAISQLKIRK</sequence>
<organism evidence="2 3">
    <name type="scientific">Mucilaginibacter paludis DSM 18603</name>
    <dbReference type="NCBI Taxonomy" id="714943"/>
    <lineage>
        <taxon>Bacteria</taxon>
        <taxon>Pseudomonadati</taxon>
        <taxon>Bacteroidota</taxon>
        <taxon>Sphingobacteriia</taxon>
        <taxon>Sphingobacteriales</taxon>
        <taxon>Sphingobacteriaceae</taxon>
        <taxon>Mucilaginibacter</taxon>
    </lineage>
</organism>
<dbReference type="Pfam" id="PF00378">
    <property type="entry name" value="ECH_1"/>
    <property type="match status" value="1"/>
</dbReference>
<dbReference type="Proteomes" id="UP000002774">
    <property type="component" value="Chromosome"/>
</dbReference>
<comment type="similarity">
    <text evidence="1">Belongs to the enoyl-CoA hydratase/isomerase family.</text>
</comment>
<name>H1Y0M9_9SPHI</name>
<dbReference type="STRING" id="714943.Mucpa_4684"/>
<evidence type="ECO:0000256" key="1">
    <source>
        <dbReference type="ARBA" id="ARBA00005254"/>
    </source>
</evidence>
<dbReference type="PANTHER" id="PTHR42964:SF1">
    <property type="entry name" value="POLYKETIDE BIOSYNTHESIS ENOYL-COA HYDRATASE PKSH-RELATED"/>
    <property type="match status" value="1"/>
</dbReference>
<dbReference type="GO" id="GO:0016853">
    <property type="term" value="F:isomerase activity"/>
    <property type="evidence" value="ECO:0007669"/>
    <property type="project" value="UniProtKB-KW"/>
</dbReference>
<dbReference type="PANTHER" id="PTHR42964">
    <property type="entry name" value="ENOYL-COA HYDRATASE"/>
    <property type="match status" value="1"/>
</dbReference>